<dbReference type="EMBL" id="RDRB01000001">
    <property type="protein sequence ID" value="ROU04255.1"/>
    <property type="molecule type" value="Genomic_DNA"/>
</dbReference>
<dbReference type="InterPro" id="IPR001279">
    <property type="entry name" value="Metallo-B-lactamas"/>
</dbReference>
<dbReference type="PANTHER" id="PTHR42978">
    <property type="entry name" value="QUORUM-QUENCHING LACTONASE YTNP-RELATED-RELATED"/>
    <property type="match status" value="1"/>
</dbReference>
<reference evidence="6 7" key="1">
    <citation type="submission" date="2018-10" db="EMBL/GenBank/DDBJ databases">
        <title>Histidinibacterium lentulum gen. nov., sp. nov., a marine bacterium from the culture broth of Picochlorum sp. 122.</title>
        <authorList>
            <person name="Wang G."/>
        </authorList>
    </citation>
    <scope>NUCLEOTIDE SEQUENCE [LARGE SCALE GENOMIC DNA]</scope>
    <source>
        <strain evidence="6 7">B17</strain>
    </source>
</reference>
<dbReference type="Proteomes" id="UP000268016">
    <property type="component" value="Unassembled WGS sequence"/>
</dbReference>
<name>A0A3N2RA17_9RHOB</name>
<dbReference type="Pfam" id="PF00753">
    <property type="entry name" value="Lactamase_B"/>
    <property type="match status" value="1"/>
</dbReference>
<accession>A0A3N2RA17</accession>
<evidence type="ECO:0000256" key="3">
    <source>
        <dbReference type="ARBA" id="ARBA00022801"/>
    </source>
</evidence>
<comment type="caution">
    <text evidence="6">The sequence shown here is derived from an EMBL/GenBank/DDBJ whole genome shotgun (WGS) entry which is preliminary data.</text>
</comment>
<keyword evidence="3 6" id="KW-0378">Hydrolase</keyword>
<dbReference type="SMART" id="SM00849">
    <property type="entry name" value="Lactamase_B"/>
    <property type="match status" value="1"/>
</dbReference>
<evidence type="ECO:0000256" key="2">
    <source>
        <dbReference type="ARBA" id="ARBA00022723"/>
    </source>
</evidence>
<dbReference type="GO" id="GO:0016787">
    <property type="term" value="F:hydrolase activity"/>
    <property type="evidence" value="ECO:0007669"/>
    <property type="project" value="UniProtKB-KW"/>
</dbReference>
<organism evidence="6 7">
    <name type="scientific">Histidinibacterium lentulum</name>
    <dbReference type="NCBI Taxonomy" id="2480588"/>
    <lineage>
        <taxon>Bacteria</taxon>
        <taxon>Pseudomonadati</taxon>
        <taxon>Pseudomonadota</taxon>
        <taxon>Alphaproteobacteria</taxon>
        <taxon>Rhodobacterales</taxon>
        <taxon>Paracoccaceae</taxon>
        <taxon>Histidinibacterium</taxon>
    </lineage>
</organism>
<dbReference type="OrthoDB" id="9773738at2"/>
<protein>
    <submittedName>
        <fullName evidence="6">MBL fold metallo-hydrolase</fullName>
    </submittedName>
</protein>
<dbReference type="Gene3D" id="3.60.15.10">
    <property type="entry name" value="Ribonuclease Z/Hydroxyacylglutathione hydrolase-like"/>
    <property type="match status" value="1"/>
</dbReference>
<dbReference type="GO" id="GO:0046872">
    <property type="term" value="F:metal ion binding"/>
    <property type="evidence" value="ECO:0007669"/>
    <property type="project" value="UniProtKB-KW"/>
</dbReference>
<evidence type="ECO:0000313" key="6">
    <source>
        <dbReference type="EMBL" id="ROU04255.1"/>
    </source>
</evidence>
<dbReference type="RefSeq" id="WP_123640661.1">
    <property type="nucleotide sequence ID" value="NZ_ML119081.1"/>
</dbReference>
<comment type="similarity">
    <text evidence="1">Belongs to the metallo-beta-lactamase superfamily.</text>
</comment>
<keyword evidence="7" id="KW-1185">Reference proteome</keyword>
<sequence>MTDRTEIRAELRRFHLGEAQVTTVLDGVVMRDAVRPPFCLDKSDDELQAIAAANRLPWDRMAHGFVPTLVETAGETVLIDAGFGAAGHADGTGQLVERLGRAGVAAADVTLVALTHVHPDHILGLRGPDGDAFPNARYAIGRMEFDEWKSGARVPPQREKNREMFLDIVVPLAERMTFLEDGDTVVPGLTAEAAFGHSPGHMMYRLESGGRQVLIWGDIANHYVFSLRHPESPVAFDDDREQAIATRKRVLDMAAADDLMVIGHHMPFPALGFVERDGPSYRWVPETYQTSV</sequence>
<feature type="domain" description="Metallo-beta-lactamase" evidence="5">
    <location>
        <begin position="64"/>
        <end position="264"/>
    </location>
</feature>
<keyword evidence="4" id="KW-0862">Zinc</keyword>
<evidence type="ECO:0000313" key="7">
    <source>
        <dbReference type="Proteomes" id="UP000268016"/>
    </source>
</evidence>
<evidence type="ECO:0000256" key="1">
    <source>
        <dbReference type="ARBA" id="ARBA00007749"/>
    </source>
</evidence>
<evidence type="ECO:0000259" key="5">
    <source>
        <dbReference type="SMART" id="SM00849"/>
    </source>
</evidence>
<keyword evidence="2" id="KW-0479">Metal-binding</keyword>
<dbReference type="SUPFAM" id="SSF56281">
    <property type="entry name" value="Metallo-hydrolase/oxidoreductase"/>
    <property type="match status" value="1"/>
</dbReference>
<dbReference type="CDD" id="cd07720">
    <property type="entry name" value="OPHC2-like_MBL-fold"/>
    <property type="match status" value="1"/>
</dbReference>
<dbReference type="PANTHER" id="PTHR42978:SF6">
    <property type="entry name" value="QUORUM-QUENCHING LACTONASE YTNP-RELATED"/>
    <property type="match status" value="1"/>
</dbReference>
<proteinExistence type="inferred from homology"/>
<dbReference type="AlphaFoldDB" id="A0A3N2RA17"/>
<dbReference type="InterPro" id="IPR036866">
    <property type="entry name" value="RibonucZ/Hydroxyglut_hydro"/>
</dbReference>
<evidence type="ECO:0000256" key="4">
    <source>
        <dbReference type="ARBA" id="ARBA00022833"/>
    </source>
</evidence>
<dbReference type="InterPro" id="IPR051013">
    <property type="entry name" value="MBL_superfamily_lactonases"/>
</dbReference>
<gene>
    <name evidence="6" type="ORF">EAT49_02365</name>
</gene>